<evidence type="ECO:0000313" key="7">
    <source>
        <dbReference type="EMBL" id="SDF25217.1"/>
    </source>
</evidence>
<dbReference type="PIRSF" id="PIRSF003085">
    <property type="entry name" value="CMAS"/>
    <property type="match status" value="1"/>
</dbReference>
<protein>
    <submittedName>
        <fullName evidence="7">Cyclopropane-fatty-acyl-phospholipid synthase</fullName>
    </submittedName>
</protein>
<organism evidence="7 8">
    <name type="scientific">Thalassobaculum litoreum DSM 18839</name>
    <dbReference type="NCBI Taxonomy" id="1123362"/>
    <lineage>
        <taxon>Bacteria</taxon>
        <taxon>Pseudomonadati</taxon>
        <taxon>Pseudomonadota</taxon>
        <taxon>Alphaproteobacteria</taxon>
        <taxon>Rhodospirillales</taxon>
        <taxon>Thalassobaculaceae</taxon>
        <taxon>Thalassobaculum</taxon>
    </lineage>
</organism>
<keyword evidence="8" id="KW-1185">Reference proteome</keyword>
<dbReference type="OrthoDB" id="9782855at2"/>
<dbReference type="RefSeq" id="WP_093148265.1">
    <property type="nucleotide sequence ID" value="NZ_FNBW01000002.1"/>
</dbReference>
<dbReference type="SUPFAM" id="SSF53335">
    <property type="entry name" value="S-adenosyl-L-methionine-dependent methyltransferases"/>
    <property type="match status" value="1"/>
</dbReference>
<dbReference type="GO" id="GO:0032259">
    <property type="term" value="P:methylation"/>
    <property type="evidence" value="ECO:0007669"/>
    <property type="project" value="UniProtKB-KW"/>
</dbReference>
<keyword evidence="5" id="KW-0443">Lipid metabolism</keyword>
<evidence type="ECO:0000256" key="5">
    <source>
        <dbReference type="ARBA" id="ARBA00023098"/>
    </source>
</evidence>
<proteinExistence type="inferred from homology"/>
<name>A0A8G2BHC0_9PROT</name>
<evidence type="ECO:0000256" key="6">
    <source>
        <dbReference type="PIRSR" id="PIRSR003085-1"/>
    </source>
</evidence>
<dbReference type="AlphaFoldDB" id="A0A8G2BHC0"/>
<evidence type="ECO:0000256" key="1">
    <source>
        <dbReference type="ARBA" id="ARBA00010815"/>
    </source>
</evidence>
<gene>
    <name evidence="7" type="ORF">SAMN05660686_00752</name>
</gene>
<dbReference type="GO" id="GO:0008610">
    <property type="term" value="P:lipid biosynthetic process"/>
    <property type="evidence" value="ECO:0007669"/>
    <property type="project" value="InterPro"/>
</dbReference>
<keyword evidence="3" id="KW-0808">Transferase</keyword>
<comment type="caution">
    <text evidence="7">The sequence shown here is derived from an EMBL/GenBank/DDBJ whole genome shotgun (WGS) entry which is preliminary data.</text>
</comment>
<dbReference type="Proteomes" id="UP000198615">
    <property type="component" value="Unassembled WGS sequence"/>
</dbReference>
<accession>A0A8G2BHC0</accession>
<dbReference type="CDD" id="cd02440">
    <property type="entry name" value="AdoMet_MTases"/>
    <property type="match status" value="1"/>
</dbReference>
<dbReference type="InterPro" id="IPR029063">
    <property type="entry name" value="SAM-dependent_MTases_sf"/>
</dbReference>
<feature type="active site" evidence="6">
    <location>
        <position position="388"/>
    </location>
</feature>
<dbReference type="InterPro" id="IPR050723">
    <property type="entry name" value="CFA/CMAS"/>
</dbReference>
<dbReference type="PANTHER" id="PTHR43667">
    <property type="entry name" value="CYCLOPROPANE-FATTY-ACYL-PHOSPHOLIPID SYNTHASE"/>
    <property type="match status" value="1"/>
</dbReference>
<keyword evidence="2" id="KW-0489">Methyltransferase</keyword>
<evidence type="ECO:0000256" key="3">
    <source>
        <dbReference type="ARBA" id="ARBA00022679"/>
    </source>
</evidence>
<dbReference type="InterPro" id="IPR003333">
    <property type="entry name" value="CMAS"/>
</dbReference>
<dbReference type="Gene3D" id="3.40.50.150">
    <property type="entry name" value="Vaccinia Virus protein VP39"/>
    <property type="match status" value="1"/>
</dbReference>
<evidence type="ECO:0000313" key="8">
    <source>
        <dbReference type="Proteomes" id="UP000198615"/>
    </source>
</evidence>
<evidence type="ECO:0000256" key="2">
    <source>
        <dbReference type="ARBA" id="ARBA00022603"/>
    </source>
</evidence>
<dbReference type="GO" id="GO:0008168">
    <property type="term" value="F:methyltransferase activity"/>
    <property type="evidence" value="ECO:0007669"/>
    <property type="project" value="UniProtKB-KW"/>
</dbReference>
<dbReference type="EMBL" id="FNBW01000002">
    <property type="protein sequence ID" value="SDF25217.1"/>
    <property type="molecule type" value="Genomic_DNA"/>
</dbReference>
<comment type="similarity">
    <text evidence="1">Belongs to the CFA/CMAS family.</text>
</comment>
<sequence length="407" mass="45958">MSDTAVSTPLAQFDLSGLDAWTRRGMSLLTRLAVGRLTVQFPDGRQLTFEGREPGPSATVRLKDTGVVRRFMMGGDLGFAEAFIEDEAESPDLTALVELFCRNKAAIEHHTRAHPLAKLLRRAIHVLNRNSRSGARRNISYHYDLGNAFYERWLDPSMTYSAALFDGTQQDLEAAQQAKYHRLARDLDLQPGQRVLEIGCGWGGFAEVAARDYGARVHGVTLSTEQLAYARDRAAAAGLSDRITVELCDYRDVRGSYDAVASIEMFEAVGEKYWPAFFQTVTNRLTAGGRAALQIITIEPDSFDDYRRNPDFIQRYIFPGGMLPTREHVIDHAAQVGLTPQDERAFGLDYARTLAEWRDRFLNTWPEIAGLGFDERFKRMWLYYLAYCEGGFRSGNIDVRHFAFQRG</sequence>
<dbReference type="PANTHER" id="PTHR43667:SF2">
    <property type="entry name" value="FATTY ACID C-METHYL TRANSFERASE"/>
    <property type="match status" value="1"/>
</dbReference>
<evidence type="ECO:0000256" key="4">
    <source>
        <dbReference type="ARBA" id="ARBA00022691"/>
    </source>
</evidence>
<keyword evidence="4" id="KW-0949">S-adenosyl-L-methionine</keyword>
<dbReference type="Pfam" id="PF02353">
    <property type="entry name" value="CMAS"/>
    <property type="match status" value="1"/>
</dbReference>
<reference evidence="7 8" key="1">
    <citation type="submission" date="2016-10" db="EMBL/GenBank/DDBJ databases">
        <authorList>
            <person name="Varghese N."/>
            <person name="Submissions S."/>
        </authorList>
    </citation>
    <scope>NUCLEOTIDE SEQUENCE [LARGE SCALE GENOMIC DNA]</scope>
    <source>
        <strain evidence="7 8">DSM 18839</strain>
    </source>
</reference>